<dbReference type="OrthoDB" id="2497581at2759"/>
<gene>
    <name evidence="3" type="ORF">LSUE1_G007352</name>
</gene>
<dbReference type="AlphaFoldDB" id="A0A8T9BSD8"/>
<accession>A0A8T9BSD8</accession>
<protein>
    <recommendedName>
        <fullName evidence="2">DUF7143 domain-containing protein</fullName>
    </recommendedName>
</protein>
<name>A0A8T9BSD8_9HELO</name>
<sequence length="194" mass="19987">MHLPTALLTLFITLSLSDSAPTLSTRQAKACFVIGSTALPAEVQDTVTTIQSAVTCDTSTTTLSGVPDTVSGNTYFSSINFASSSSSTPLAFALSEFATDTPLASTSLSLFQDQLNVYQATEAGIRSVDGNLAIKAPKFFLSFQMARINTAQGTAITDPGQTVEHLLGKVVKNAGSAESQATKDAVAALAGSLA</sequence>
<dbReference type="EMBL" id="QGMK01002603">
    <property type="protein sequence ID" value="TVY57298.1"/>
    <property type="molecule type" value="Genomic_DNA"/>
</dbReference>
<evidence type="ECO:0000259" key="2">
    <source>
        <dbReference type="Pfam" id="PF23631"/>
    </source>
</evidence>
<feature type="chain" id="PRO_5035715934" description="DUF7143 domain-containing protein" evidence="1">
    <location>
        <begin position="20"/>
        <end position="194"/>
    </location>
</feature>
<reference evidence="3 4" key="1">
    <citation type="submission" date="2018-05" db="EMBL/GenBank/DDBJ databases">
        <title>Genome sequencing and assembly of the regulated plant pathogen Lachnellula willkommii and related sister species for the development of diagnostic species identification markers.</title>
        <authorList>
            <person name="Giroux E."/>
            <person name="Bilodeau G."/>
        </authorList>
    </citation>
    <scope>NUCLEOTIDE SEQUENCE [LARGE SCALE GENOMIC DNA]</scope>
    <source>
        <strain evidence="3 4">CBS 268.59</strain>
    </source>
</reference>
<feature type="signal peptide" evidence="1">
    <location>
        <begin position="1"/>
        <end position="19"/>
    </location>
</feature>
<keyword evidence="4" id="KW-1185">Reference proteome</keyword>
<evidence type="ECO:0000313" key="3">
    <source>
        <dbReference type="EMBL" id="TVY57298.1"/>
    </source>
</evidence>
<evidence type="ECO:0000313" key="4">
    <source>
        <dbReference type="Proteomes" id="UP000469558"/>
    </source>
</evidence>
<keyword evidence="1" id="KW-0732">Signal</keyword>
<dbReference type="Proteomes" id="UP000469558">
    <property type="component" value="Unassembled WGS sequence"/>
</dbReference>
<dbReference type="Pfam" id="PF23631">
    <property type="entry name" value="DUF7143"/>
    <property type="match status" value="1"/>
</dbReference>
<dbReference type="PANTHER" id="PTHR37592:SF1">
    <property type="match status" value="1"/>
</dbReference>
<dbReference type="InterPro" id="IPR055567">
    <property type="entry name" value="DUF7143"/>
</dbReference>
<evidence type="ECO:0000256" key="1">
    <source>
        <dbReference type="SAM" id="SignalP"/>
    </source>
</evidence>
<comment type="caution">
    <text evidence="3">The sequence shown here is derived from an EMBL/GenBank/DDBJ whole genome shotgun (WGS) entry which is preliminary data.</text>
</comment>
<organism evidence="3 4">
    <name type="scientific">Lachnellula suecica</name>
    <dbReference type="NCBI Taxonomy" id="602035"/>
    <lineage>
        <taxon>Eukaryota</taxon>
        <taxon>Fungi</taxon>
        <taxon>Dikarya</taxon>
        <taxon>Ascomycota</taxon>
        <taxon>Pezizomycotina</taxon>
        <taxon>Leotiomycetes</taxon>
        <taxon>Helotiales</taxon>
        <taxon>Lachnaceae</taxon>
        <taxon>Lachnellula</taxon>
    </lineage>
</organism>
<feature type="domain" description="DUF7143" evidence="2">
    <location>
        <begin position="33"/>
        <end position="192"/>
    </location>
</feature>
<dbReference type="PANTHER" id="PTHR37592">
    <property type="match status" value="1"/>
</dbReference>
<proteinExistence type="predicted"/>